<dbReference type="Proteomes" id="UP000292927">
    <property type="component" value="Unassembled WGS sequence"/>
</dbReference>
<feature type="transmembrane region" description="Helical" evidence="2">
    <location>
        <begin position="20"/>
        <end position="41"/>
    </location>
</feature>
<accession>A0A4Q7P4P0</accession>
<dbReference type="Pfam" id="PF09527">
    <property type="entry name" value="ATPase_gene1"/>
    <property type="match status" value="1"/>
</dbReference>
<sequence length="117" mass="13068">MGRRDRRNDWTGTGKGISLILQLGLSVLVPVFLCLALGIWLQNQFSAGWAPVALLLLGLLAGGRNAYVLAQNYLRTEEARSRRKKEKEQFDLFGDWEIPGSGKETLSEGKENSGYER</sequence>
<keyword evidence="2" id="KW-1133">Transmembrane helix</keyword>
<reference evidence="3 4" key="1">
    <citation type="submission" date="2019-02" db="EMBL/GenBank/DDBJ databases">
        <title>Genomic Encyclopedia of Type Strains, Phase IV (KMG-IV): sequencing the most valuable type-strain genomes for metagenomic binning, comparative biology and taxonomic classification.</title>
        <authorList>
            <person name="Goeker M."/>
        </authorList>
    </citation>
    <scope>NUCLEOTIDE SEQUENCE [LARGE SCALE GENOMIC DNA]</scope>
    <source>
        <strain evidence="3 4">DSM 29486</strain>
    </source>
</reference>
<proteinExistence type="predicted"/>
<dbReference type="AlphaFoldDB" id="A0A4Q7P4P0"/>
<keyword evidence="4" id="KW-1185">Reference proteome</keyword>
<keyword evidence="2" id="KW-0812">Transmembrane</keyword>
<evidence type="ECO:0000313" key="4">
    <source>
        <dbReference type="Proteomes" id="UP000292927"/>
    </source>
</evidence>
<dbReference type="InterPro" id="IPR032820">
    <property type="entry name" value="ATPase_put"/>
</dbReference>
<organism evidence="3 4">
    <name type="scientific">Cuneatibacter caecimuris</name>
    <dbReference type="NCBI Taxonomy" id="1796618"/>
    <lineage>
        <taxon>Bacteria</taxon>
        <taxon>Bacillati</taxon>
        <taxon>Bacillota</taxon>
        <taxon>Clostridia</taxon>
        <taxon>Lachnospirales</taxon>
        <taxon>Lachnospiraceae</taxon>
        <taxon>Cuneatibacter</taxon>
    </lineage>
</organism>
<protein>
    <submittedName>
        <fullName evidence="3">Putative F0F1-ATPase subunit (Ca2+/Mg2+ transporter)</fullName>
    </submittedName>
</protein>
<comment type="caution">
    <text evidence="3">The sequence shown here is derived from an EMBL/GenBank/DDBJ whole genome shotgun (WGS) entry which is preliminary data.</text>
</comment>
<evidence type="ECO:0000256" key="2">
    <source>
        <dbReference type="SAM" id="Phobius"/>
    </source>
</evidence>
<feature type="region of interest" description="Disordered" evidence="1">
    <location>
        <begin position="96"/>
        <end position="117"/>
    </location>
</feature>
<evidence type="ECO:0000313" key="3">
    <source>
        <dbReference type="EMBL" id="RZS94420.1"/>
    </source>
</evidence>
<name>A0A4Q7P4P0_9FIRM</name>
<dbReference type="EMBL" id="SGXF01000004">
    <property type="protein sequence ID" value="RZS94420.1"/>
    <property type="molecule type" value="Genomic_DNA"/>
</dbReference>
<feature type="transmembrane region" description="Helical" evidence="2">
    <location>
        <begin position="53"/>
        <end position="74"/>
    </location>
</feature>
<evidence type="ECO:0000256" key="1">
    <source>
        <dbReference type="SAM" id="MobiDB-lite"/>
    </source>
</evidence>
<keyword evidence="2" id="KW-0472">Membrane</keyword>
<feature type="compositionally biased region" description="Basic and acidic residues" evidence="1">
    <location>
        <begin position="105"/>
        <end position="117"/>
    </location>
</feature>
<gene>
    <name evidence="3" type="ORF">EV209_2262</name>
</gene>